<keyword evidence="3 7" id="KW-0547">Nucleotide-binding</keyword>
<evidence type="ECO:0000256" key="1">
    <source>
        <dbReference type="ARBA" id="ARBA00001953"/>
    </source>
</evidence>
<dbReference type="InterPro" id="IPR005479">
    <property type="entry name" value="CPAse_ATP-bd"/>
</dbReference>
<dbReference type="PROSITE" id="PS50979">
    <property type="entry name" value="BC"/>
    <property type="match status" value="1"/>
</dbReference>
<dbReference type="InterPro" id="IPR029000">
    <property type="entry name" value="Cyclophilin-like_dom_sf"/>
</dbReference>
<dbReference type="SMART" id="SM00796">
    <property type="entry name" value="AHS1"/>
    <property type="match status" value="1"/>
</dbReference>
<dbReference type="InterPro" id="IPR011761">
    <property type="entry name" value="ATP-grasp"/>
</dbReference>
<dbReference type="InterPro" id="IPR005481">
    <property type="entry name" value="BC-like_N"/>
</dbReference>
<dbReference type="PANTHER" id="PTHR18866">
    <property type="entry name" value="CARBOXYLASE:PYRUVATE/ACETYL-COA/PROPIONYL-COA CARBOXYLASE"/>
    <property type="match status" value="1"/>
</dbReference>
<dbReference type="InterPro" id="IPR016185">
    <property type="entry name" value="PreATP-grasp_dom_sf"/>
</dbReference>
<feature type="domain" description="ATP-grasp" evidence="9">
    <location>
        <begin position="283"/>
        <end position="480"/>
    </location>
</feature>
<comment type="caution">
    <text evidence="11">The sequence shown here is derived from an EMBL/GenBank/DDBJ whole genome shotgun (WGS) entry which is preliminary data.</text>
</comment>
<evidence type="ECO:0000259" key="9">
    <source>
        <dbReference type="PROSITE" id="PS50975"/>
    </source>
</evidence>
<dbReference type="PANTHER" id="PTHR18866:SF128">
    <property type="entry name" value="UREA AMIDOLYASE"/>
    <property type="match status" value="1"/>
</dbReference>
<dbReference type="PROSITE" id="PS00867">
    <property type="entry name" value="CPSASE_2"/>
    <property type="match status" value="1"/>
</dbReference>
<dbReference type="NCBIfam" id="TIGR00724">
    <property type="entry name" value="urea_amlyse_rel"/>
    <property type="match status" value="1"/>
</dbReference>
<dbReference type="Pfam" id="PF00364">
    <property type="entry name" value="Biotin_lipoyl"/>
    <property type="match status" value="1"/>
</dbReference>
<dbReference type="GO" id="GO:0016787">
    <property type="term" value="F:hydrolase activity"/>
    <property type="evidence" value="ECO:0007669"/>
    <property type="project" value="UniProtKB-KW"/>
</dbReference>
<evidence type="ECO:0000256" key="7">
    <source>
        <dbReference type="PROSITE-ProRule" id="PRU00409"/>
    </source>
</evidence>
<dbReference type="InterPro" id="IPR005482">
    <property type="entry name" value="Biotin_COase_C"/>
</dbReference>
<dbReference type="SMART" id="SM00878">
    <property type="entry name" value="Biotin_carb_C"/>
    <property type="match status" value="1"/>
</dbReference>
<evidence type="ECO:0000313" key="11">
    <source>
        <dbReference type="EMBL" id="RDW85858.1"/>
    </source>
</evidence>
<dbReference type="Gene3D" id="2.40.100.10">
    <property type="entry name" value="Cyclophilin-like"/>
    <property type="match status" value="2"/>
</dbReference>
<keyword evidence="6" id="KW-0092">Biotin</keyword>
<dbReference type="GO" id="GO:0046872">
    <property type="term" value="F:metal ion binding"/>
    <property type="evidence" value="ECO:0007669"/>
    <property type="project" value="InterPro"/>
</dbReference>
<evidence type="ECO:0000313" key="12">
    <source>
        <dbReference type="Proteomes" id="UP000256328"/>
    </source>
</evidence>
<feature type="domain" description="Biotin carboxylation" evidence="10">
    <location>
        <begin position="164"/>
        <end position="656"/>
    </location>
</feature>
<gene>
    <name evidence="11" type="ORF">BP5796_04183</name>
</gene>
<dbReference type="Gene3D" id="2.40.50.100">
    <property type="match status" value="1"/>
</dbReference>
<evidence type="ECO:0000259" key="8">
    <source>
        <dbReference type="PROSITE" id="PS50968"/>
    </source>
</evidence>
<dbReference type="PROSITE" id="PS50968">
    <property type="entry name" value="BIOTINYL_LIPOYL"/>
    <property type="match status" value="1"/>
</dbReference>
<evidence type="ECO:0000256" key="5">
    <source>
        <dbReference type="ARBA" id="ARBA00022840"/>
    </source>
</evidence>
<evidence type="ECO:0000256" key="3">
    <source>
        <dbReference type="ARBA" id="ARBA00022741"/>
    </source>
</evidence>
<dbReference type="Pfam" id="PF02682">
    <property type="entry name" value="CT_C_D"/>
    <property type="match status" value="1"/>
</dbReference>
<dbReference type="SUPFAM" id="SSF51246">
    <property type="entry name" value="Rudiment single hybrid motif"/>
    <property type="match status" value="1"/>
</dbReference>
<dbReference type="Pfam" id="PF21986">
    <property type="entry name" value="AH_C"/>
    <property type="match status" value="1"/>
</dbReference>
<evidence type="ECO:0000256" key="6">
    <source>
        <dbReference type="ARBA" id="ARBA00023267"/>
    </source>
</evidence>
<sequence length="1415" mass="156378">MKFLKFRTTDQPKAIKLAVVAEHLSGEPLNYQLLDIGATLSKETKTAPKYRLFELNEHPKLRVRRAGLAKTFPEGVPGFAIKVEIWKIPEQEWGKLAAMTARPIHVGAVELSDGSTVGGFICQNLEPYHKKADISSSGGWKAFQLSRPRLEIGFDSIVATTDLVFKKILIANRGEIAVRIASTLKRLGYHTIAIYSEEDKYTRHVEVADTSFLLEGDTVPMTYLDQTQIVEIARKNKADAIIPGYGFLSENADFAEVCDLAGITWIGPTPSQMRALGLKHVARAIAQTCNVPVIPGSPILKDISHAVDQAKKIGYPVMLKSTAGGGGIGLQKCETEKELRAAFDSVKHSGQSYFKSDKIFLERLIEDARHIEVQIIGDGMGGIKTLGTRECSLQRRHQKVIEEGPASFIPKDILKEICEAAVRIVAYVKYRNIGTVEFIYDRAHSKFYFLEVNTRLQVEHPVTEMTSGYDLVELMVKLATSERLNFPLITKDEVLPTLDHSTLDHLTLGHSTLGHLTPGHSSLGHSTLSNLSPGHSTPGHSTLGHSIEVRIYAENPIVNFQPSSGEILTVEFPKDVRVDTWIQPGTKISSTFDPLLAKLIVMGDTREAAVDRLIKALGETSIWGIQTNLEYLKVIAKDPMFIYGDYSTCTLQDGEFQLYQPAIQVIEPGSSTTIQDYPGRIGWWHVGIPPSGPMDDLSFGLANRILRNHPKSAGLECTSNGPSLKFLCATTIVVVGPPADFCIDDKPKPLSTPVLVHPLQTLTLSAPVHGARMYIAIKGGIQVPLDHYSRSTFTLGKMGGMYGRELRTGDILPILKAGGCEIPGIQAPMPVINYEGPWILRVMAGPHAFPDYFEKASWYRFFNEPWKVHYNSNRVGLRLIGPKPVWARTDGGDAGLHPSNIHDSPYAIGSISFTGDEAIILTCDGPSLGGFVVFATVVVSDLWKMGQMKPGDEVRLSPVSASKAIQLRTEMYNTITDLVSLPVPLATPTFCDAIVGKIMEYGRRIVVRQAGDRNLLLEFGEDKFDLETSIHIHTFVTKIHDRDLIALSETTPGVRSLLVEYDPDVLPEDVLEILRAVEQSLGATLPRKVNCRYIEMPIVFDHPTTLAAIERYKNTIRSEAPYLPSNVEFLQKINGLPQYTRVFGSVLKSSFLVVGLGDVFCGSPCAVPLDPRHRLFGTKYSPNRSFTPEGTVGIGGQYLCIYGIDSPGGYQLVGRTLPIFNRFDTDKKWLFNVFDQINFYMVPEETLDAARAARDQSLIRIYRDEISLDAYEALVSQTSREVEIMKEQRMNHLTGMGLLDQLTAPYQPVETLAAAATVTTSLVRNSSMMLKKLYRADYTLTAAAAGKCWKVSVRPNQMVNIGDEIACLEAMKMEIRILSPLKGEVVKLGAEIGQTLDIGDVVAIIRPSKHRLFKL</sequence>
<comment type="cofactor">
    <cofactor evidence="1">
        <name>biotin</name>
        <dbReference type="ChEBI" id="CHEBI:57586"/>
    </cofactor>
</comment>
<evidence type="ECO:0000256" key="4">
    <source>
        <dbReference type="ARBA" id="ARBA00022801"/>
    </source>
</evidence>
<keyword evidence="2" id="KW-0436">Ligase</keyword>
<accession>A0A3D8SJ99</accession>
<dbReference type="SUPFAM" id="SSF50891">
    <property type="entry name" value="Cyclophilin-like"/>
    <property type="match status" value="2"/>
</dbReference>
<feature type="domain" description="Lipoyl-binding" evidence="8">
    <location>
        <begin position="1330"/>
        <end position="1406"/>
    </location>
</feature>
<dbReference type="GO" id="GO:0005524">
    <property type="term" value="F:ATP binding"/>
    <property type="evidence" value="ECO:0007669"/>
    <property type="project" value="UniProtKB-UniRule"/>
</dbReference>
<dbReference type="Pfam" id="PF02626">
    <property type="entry name" value="CT_A_B"/>
    <property type="match status" value="1"/>
</dbReference>
<dbReference type="InterPro" id="IPR003833">
    <property type="entry name" value="CT_C_D"/>
</dbReference>
<dbReference type="Gene3D" id="3.30.1360.40">
    <property type="match status" value="1"/>
</dbReference>
<organism evidence="11 12">
    <name type="scientific">Coleophoma crateriformis</name>
    <dbReference type="NCBI Taxonomy" id="565419"/>
    <lineage>
        <taxon>Eukaryota</taxon>
        <taxon>Fungi</taxon>
        <taxon>Dikarya</taxon>
        <taxon>Ascomycota</taxon>
        <taxon>Pezizomycotina</taxon>
        <taxon>Leotiomycetes</taxon>
        <taxon>Helotiales</taxon>
        <taxon>Dermateaceae</taxon>
        <taxon>Coleophoma</taxon>
    </lineage>
</organism>
<dbReference type="PROSITE" id="PS00866">
    <property type="entry name" value="CPSASE_1"/>
    <property type="match status" value="1"/>
</dbReference>
<dbReference type="SUPFAM" id="SSF160467">
    <property type="entry name" value="PH0987 N-terminal domain-like"/>
    <property type="match status" value="1"/>
</dbReference>
<dbReference type="InterPro" id="IPR001882">
    <property type="entry name" value="Biotin_BS"/>
</dbReference>
<keyword evidence="12" id="KW-1185">Reference proteome</keyword>
<proteinExistence type="predicted"/>
<name>A0A3D8SJ99_9HELO</name>
<evidence type="ECO:0000256" key="2">
    <source>
        <dbReference type="ARBA" id="ARBA00022598"/>
    </source>
</evidence>
<dbReference type="OrthoDB" id="196847at2759"/>
<dbReference type="SUPFAM" id="SSF52440">
    <property type="entry name" value="PreATP-grasp domain"/>
    <property type="match status" value="1"/>
</dbReference>
<dbReference type="Pfam" id="PF02786">
    <property type="entry name" value="CPSase_L_D2"/>
    <property type="match status" value="1"/>
</dbReference>
<dbReference type="Pfam" id="PF00289">
    <property type="entry name" value="Biotin_carb_N"/>
    <property type="match status" value="1"/>
</dbReference>
<dbReference type="CDD" id="cd06850">
    <property type="entry name" value="biotinyl_domain"/>
    <property type="match status" value="1"/>
</dbReference>
<evidence type="ECO:0008006" key="13">
    <source>
        <dbReference type="Google" id="ProtNLM"/>
    </source>
</evidence>
<dbReference type="SUPFAM" id="SSF51230">
    <property type="entry name" value="Single hybrid motif"/>
    <property type="match status" value="1"/>
</dbReference>
<dbReference type="SUPFAM" id="SSF56059">
    <property type="entry name" value="Glutathione synthetase ATP-binding domain-like"/>
    <property type="match status" value="1"/>
</dbReference>
<dbReference type="SMART" id="SM00797">
    <property type="entry name" value="AHS2"/>
    <property type="match status" value="1"/>
</dbReference>
<keyword evidence="4" id="KW-0378">Hydrolase</keyword>
<dbReference type="Pfam" id="PF02785">
    <property type="entry name" value="Biotin_carb_C"/>
    <property type="match status" value="1"/>
</dbReference>
<dbReference type="InterPro" id="IPR011764">
    <property type="entry name" value="Biotin_carboxylation_dom"/>
</dbReference>
<reference evidence="11 12" key="1">
    <citation type="journal article" date="2018" name="IMA Fungus">
        <title>IMA Genome-F 9: Draft genome sequence of Annulohypoxylon stygium, Aspergillus mulundensis, Berkeleyomyces basicola (syn. Thielaviopsis basicola), Ceratocystis smalleyi, two Cercospora beticola strains, Coleophoma cylindrospora, Fusarium fracticaudum, Phialophora cf. hyalina, and Morchella septimelata.</title>
        <authorList>
            <person name="Wingfield B.D."/>
            <person name="Bills G.F."/>
            <person name="Dong Y."/>
            <person name="Huang W."/>
            <person name="Nel W.J."/>
            <person name="Swalarsk-Parry B.S."/>
            <person name="Vaghefi N."/>
            <person name="Wilken P.M."/>
            <person name="An Z."/>
            <person name="de Beer Z.W."/>
            <person name="De Vos L."/>
            <person name="Chen L."/>
            <person name="Duong T.A."/>
            <person name="Gao Y."/>
            <person name="Hammerbacher A."/>
            <person name="Kikkert J.R."/>
            <person name="Li Y."/>
            <person name="Li H."/>
            <person name="Li K."/>
            <person name="Li Q."/>
            <person name="Liu X."/>
            <person name="Ma X."/>
            <person name="Naidoo K."/>
            <person name="Pethybridge S.J."/>
            <person name="Sun J."/>
            <person name="Steenkamp E.T."/>
            <person name="van der Nest M.A."/>
            <person name="van Wyk S."/>
            <person name="Wingfield M.J."/>
            <person name="Xiong C."/>
            <person name="Yue Q."/>
            <person name="Zhang X."/>
        </authorList>
    </citation>
    <scope>NUCLEOTIDE SEQUENCE [LARGE SCALE GENOMIC DNA]</scope>
    <source>
        <strain evidence="11 12">BP5796</strain>
    </source>
</reference>
<dbReference type="GO" id="GO:0016874">
    <property type="term" value="F:ligase activity"/>
    <property type="evidence" value="ECO:0007669"/>
    <property type="project" value="UniProtKB-KW"/>
</dbReference>
<dbReference type="Gene3D" id="3.30.470.20">
    <property type="entry name" value="ATP-grasp fold, B domain"/>
    <property type="match status" value="1"/>
</dbReference>
<dbReference type="InterPro" id="IPR053844">
    <property type="entry name" value="AH_C"/>
</dbReference>
<protein>
    <recommendedName>
        <fullName evidence="13">Urea carboxylase</fullName>
    </recommendedName>
</protein>
<dbReference type="EMBL" id="PDLN01000005">
    <property type="protein sequence ID" value="RDW85858.1"/>
    <property type="molecule type" value="Genomic_DNA"/>
</dbReference>
<dbReference type="InterPro" id="IPR050856">
    <property type="entry name" value="Biotin_carboxylase_complex"/>
</dbReference>
<dbReference type="Proteomes" id="UP000256328">
    <property type="component" value="Unassembled WGS sequence"/>
</dbReference>
<dbReference type="InterPro" id="IPR011054">
    <property type="entry name" value="Rudment_hybrid_motif"/>
</dbReference>
<dbReference type="PROSITE" id="PS50975">
    <property type="entry name" value="ATP_GRASP"/>
    <property type="match status" value="1"/>
</dbReference>
<dbReference type="InterPro" id="IPR000089">
    <property type="entry name" value="Biotin_lipoyl"/>
</dbReference>
<evidence type="ECO:0000259" key="10">
    <source>
        <dbReference type="PROSITE" id="PS50979"/>
    </source>
</evidence>
<dbReference type="Gene3D" id="3.10.490.10">
    <property type="entry name" value="Gamma-glutamyl cyclotransferase-like"/>
    <property type="match status" value="1"/>
</dbReference>
<dbReference type="InterPro" id="IPR003778">
    <property type="entry name" value="CT_A_B"/>
</dbReference>
<dbReference type="PROSITE" id="PS00188">
    <property type="entry name" value="BIOTIN"/>
    <property type="match status" value="1"/>
</dbReference>
<keyword evidence="5 7" id="KW-0067">ATP-binding</keyword>
<dbReference type="InterPro" id="IPR011053">
    <property type="entry name" value="Single_hybrid_motif"/>
</dbReference>